<name>A0ABQ8RGZ4_FUSEQ</name>
<protein>
    <submittedName>
        <fullName evidence="1">Uncharacterized protein</fullName>
    </submittedName>
</protein>
<dbReference type="Proteomes" id="UP001152024">
    <property type="component" value="Unassembled WGS sequence"/>
</dbReference>
<reference evidence="1" key="1">
    <citation type="submission" date="2022-09" db="EMBL/GenBank/DDBJ databases">
        <title>Fusarium specimens isolated from Avocado Roots.</title>
        <authorList>
            <person name="Stajich J."/>
            <person name="Roper C."/>
            <person name="Heimlech-Rivalta G."/>
        </authorList>
    </citation>
    <scope>NUCLEOTIDE SEQUENCE</scope>
    <source>
        <strain evidence="1">CF00095</strain>
    </source>
</reference>
<evidence type="ECO:0000313" key="2">
    <source>
        <dbReference type="Proteomes" id="UP001152024"/>
    </source>
</evidence>
<gene>
    <name evidence="1" type="ORF">NW768_004687</name>
</gene>
<sequence>MIFPPFVPSLSEAYNVESGPSTPETPSEISNEILSIGFPQSMQLTWTTSSSAMALFISEPGSSVIYATLMPRGWQGPSYLYPGSTFAGDVMVSCSRSGERFTFQLPAVPSYSISANEVTMSFHRSRSNPRYSFSMRVEHEGSRRTESFEWRASSETQSGMYSMVWQLVSLGRTSKSSSSRPKSAEVVAMIYEVSASSVQKSGGFQFLGRSTSNYMGYHWMLMAVMSGIAVLQHASSDQ</sequence>
<dbReference type="EMBL" id="JAOQBH010000006">
    <property type="protein sequence ID" value="KAJ4135074.1"/>
    <property type="molecule type" value="Genomic_DNA"/>
</dbReference>
<comment type="caution">
    <text evidence="1">The sequence shown here is derived from an EMBL/GenBank/DDBJ whole genome shotgun (WGS) entry which is preliminary data.</text>
</comment>
<proteinExistence type="predicted"/>
<accession>A0ABQ8RGZ4</accession>
<evidence type="ECO:0000313" key="1">
    <source>
        <dbReference type="EMBL" id="KAJ4135074.1"/>
    </source>
</evidence>
<organism evidence="1 2">
    <name type="scientific">Fusarium equiseti</name>
    <name type="common">Fusarium scirpi</name>
    <dbReference type="NCBI Taxonomy" id="61235"/>
    <lineage>
        <taxon>Eukaryota</taxon>
        <taxon>Fungi</taxon>
        <taxon>Dikarya</taxon>
        <taxon>Ascomycota</taxon>
        <taxon>Pezizomycotina</taxon>
        <taxon>Sordariomycetes</taxon>
        <taxon>Hypocreomycetidae</taxon>
        <taxon>Hypocreales</taxon>
        <taxon>Nectriaceae</taxon>
        <taxon>Fusarium</taxon>
        <taxon>Fusarium incarnatum-equiseti species complex</taxon>
    </lineage>
</organism>
<keyword evidence="2" id="KW-1185">Reference proteome</keyword>